<organism evidence="2 3">
    <name type="scientific">Camelus dromedarius</name>
    <name type="common">Dromedary</name>
    <name type="synonym">Arabian camel</name>
    <dbReference type="NCBI Taxonomy" id="9838"/>
    <lineage>
        <taxon>Eukaryota</taxon>
        <taxon>Metazoa</taxon>
        <taxon>Chordata</taxon>
        <taxon>Craniata</taxon>
        <taxon>Vertebrata</taxon>
        <taxon>Euteleostomi</taxon>
        <taxon>Mammalia</taxon>
        <taxon>Eutheria</taxon>
        <taxon>Laurasiatheria</taxon>
        <taxon>Artiodactyla</taxon>
        <taxon>Tylopoda</taxon>
        <taxon>Camelidae</taxon>
        <taxon>Camelus</taxon>
    </lineage>
</organism>
<comment type="caution">
    <text evidence="2">The sequence shown here is derived from an EMBL/GenBank/DDBJ whole genome shotgun (WGS) entry which is preliminary data.</text>
</comment>
<sequence length="177" mass="20250">MDWGRLFNSIPSIVSSLMEQFVTHRIRLEECHGQMREAEIIWRHQVTCLPPDTPSPQHLMQTVIVALRTPSHGVFLDSATTERGCVFLPQLRAQELEREISELRRENSELRREVAHLKQRLDAICRRRQAEEYMRQEPTPGGPHRLHPPLRGKELTVKCGSSISAAGASQWATCPRG</sequence>
<keyword evidence="1" id="KW-0175">Coiled coil</keyword>
<accession>A0A5N4CG61</accession>
<keyword evidence="3" id="KW-1185">Reference proteome</keyword>
<evidence type="ECO:0000256" key="1">
    <source>
        <dbReference type="SAM" id="Coils"/>
    </source>
</evidence>
<evidence type="ECO:0000313" key="3">
    <source>
        <dbReference type="Proteomes" id="UP000299084"/>
    </source>
</evidence>
<evidence type="ECO:0000313" key="2">
    <source>
        <dbReference type="EMBL" id="KAB1257939.1"/>
    </source>
</evidence>
<protein>
    <submittedName>
        <fullName evidence="2">Uncharacterized protein</fullName>
    </submittedName>
</protein>
<gene>
    <name evidence="2" type="ORF">Cadr_000022531</name>
</gene>
<reference evidence="2 3" key="1">
    <citation type="journal article" date="2019" name="Mol. Ecol. Resour.">
        <title>Improving Illumina assemblies with Hi-C and long reads: an example with the North African dromedary.</title>
        <authorList>
            <person name="Elbers J.P."/>
            <person name="Rogers M.F."/>
            <person name="Perelman P.L."/>
            <person name="Proskuryakova A.A."/>
            <person name="Serdyukova N.A."/>
            <person name="Johnson W.E."/>
            <person name="Horin P."/>
            <person name="Corander J."/>
            <person name="Murphy D."/>
            <person name="Burger P.A."/>
        </authorList>
    </citation>
    <scope>NUCLEOTIDE SEQUENCE [LARGE SCALE GENOMIC DNA]</scope>
    <source>
        <strain evidence="2">Drom800</strain>
        <tissue evidence="2">Blood</tissue>
    </source>
</reference>
<name>A0A5N4CG61_CAMDR</name>
<dbReference type="Proteomes" id="UP000299084">
    <property type="component" value="Unassembled WGS sequence"/>
</dbReference>
<dbReference type="AlphaFoldDB" id="A0A5N4CG61"/>
<dbReference type="EMBL" id="JWIN03000025">
    <property type="protein sequence ID" value="KAB1257939.1"/>
    <property type="molecule type" value="Genomic_DNA"/>
</dbReference>
<proteinExistence type="predicted"/>
<feature type="coiled-coil region" evidence="1">
    <location>
        <begin position="93"/>
        <end position="127"/>
    </location>
</feature>